<name>A0ABQ1HAZ1_9GAMM</name>
<organism evidence="12 13">
    <name type="scientific">Arenimonas soli</name>
    <dbReference type="NCBI Taxonomy" id="2269504"/>
    <lineage>
        <taxon>Bacteria</taxon>
        <taxon>Pseudomonadati</taxon>
        <taxon>Pseudomonadota</taxon>
        <taxon>Gammaproteobacteria</taxon>
        <taxon>Lysobacterales</taxon>
        <taxon>Lysobacteraceae</taxon>
        <taxon>Arenimonas</taxon>
    </lineage>
</organism>
<dbReference type="Gene3D" id="3.55.40.10">
    <property type="entry name" value="minor pseudopilin epsh domain"/>
    <property type="match status" value="1"/>
</dbReference>
<keyword evidence="8" id="KW-0472">Membrane</keyword>
<gene>
    <name evidence="12" type="primary">fimT</name>
    <name evidence="12" type="ORF">GCM10011521_03820</name>
</gene>
<evidence type="ECO:0000256" key="9">
    <source>
        <dbReference type="ARBA" id="ARBA00025772"/>
    </source>
</evidence>
<evidence type="ECO:0000313" key="12">
    <source>
        <dbReference type="EMBL" id="GGA68850.1"/>
    </source>
</evidence>
<evidence type="ECO:0000256" key="2">
    <source>
        <dbReference type="ARBA" id="ARBA00021549"/>
    </source>
</evidence>
<evidence type="ECO:0000259" key="11">
    <source>
        <dbReference type="Pfam" id="PF12019"/>
    </source>
</evidence>
<keyword evidence="6" id="KW-0812">Transmembrane</keyword>
<comment type="subcellular location">
    <subcellularLocation>
        <location evidence="1">Cell inner membrane</location>
        <topology evidence="1">Single-pass membrane protein</topology>
    </subcellularLocation>
</comment>
<dbReference type="Pfam" id="PF12019">
    <property type="entry name" value="GspH"/>
    <property type="match status" value="1"/>
</dbReference>
<evidence type="ECO:0000256" key="6">
    <source>
        <dbReference type="ARBA" id="ARBA00022692"/>
    </source>
</evidence>
<evidence type="ECO:0000256" key="1">
    <source>
        <dbReference type="ARBA" id="ARBA00004377"/>
    </source>
</evidence>
<accession>A0ABQ1HAZ1</accession>
<reference evidence="13" key="1">
    <citation type="journal article" date="2019" name="Int. J. Syst. Evol. Microbiol.">
        <title>The Global Catalogue of Microorganisms (GCM) 10K type strain sequencing project: providing services to taxonomists for standard genome sequencing and annotation.</title>
        <authorList>
            <consortium name="The Broad Institute Genomics Platform"/>
            <consortium name="The Broad Institute Genome Sequencing Center for Infectious Disease"/>
            <person name="Wu L."/>
            <person name="Ma J."/>
        </authorList>
    </citation>
    <scope>NUCLEOTIDE SEQUENCE [LARGE SCALE GENOMIC DNA]</scope>
    <source>
        <strain evidence="13">CGMCC 1.15905</strain>
    </source>
</reference>
<evidence type="ECO:0000256" key="7">
    <source>
        <dbReference type="ARBA" id="ARBA00022989"/>
    </source>
</evidence>
<sequence>MELTVVLAVLAVVLALAGPSFARLRERHAALEAFHSLTVALMGARMAAIQRGRPVSVCPSADGVSCRTDLVWDEGWLVYLDARRQPQPGRAADVLWHEQRAPGLLAIRGSPGRHRVRYQPTGLSGGSNASLRVCSRDGRHLGSVVVNLAGRARREWVSGQQPVPCPYPP</sequence>
<proteinExistence type="inferred from homology"/>
<evidence type="ECO:0000256" key="3">
    <source>
        <dbReference type="ARBA" id="ARBA00022475"/>
    </source>
</evidence>
<dbReference type="EMBL" id="BMKC01000001">
    <property type="protein sequence ID" value="GGA68850.1"/>
    <property type="molecule type" value="Genomic_DNA"/>
</dbReference>
<evidence type="ECO:0000256" key="4">
    <source>
        <dbReference type="ARBA" id="ARBA00022481"/>
    </source>
</evidence>
<keyword evidence="7" id="KW-1133">Transmembrane helix</keyword>
<comment type="caution">
    <text evidence="12">The sequence shown here is derived from an EMBL/GenBank/DDBJ whole genome shotgun (WGS) entry which is preliminary data.</text>
</comment>
<keyword evidence="5" id="KW-0997">Cell inner membrane</keyword>
<dbReference type="Proteomes" id="UP000623419">
    <property type="component" value="Unassembled WGS sequence"/>
</dbReference>
<keyword evidence="4" id="KW-0488">Methylation</keyword>
<dbReference type="SUPFAM" id="SSF54523">
    <property type="entry name" value="Pili subunits"/>
    <property type="match status" value="1"/>
</dbReference>
<evidence type="ECO:0000256" key="8">
    <source>
        <dbReference type="ARBA" id="ARBA00023136"/>
    </source>
</evidence>
<evidence type="ECO:0000256" key="5">
    <source>
        <dbReference type="ARBA" id="ARBA00022519"/>
    </source>
</evidence>
<feature type="domain" description="General secretion pathway GspH" evidence="11">
    <location>
        <begin position="36"/>
        <end position="150"/>
    </location>
</feature>
<dbReference type="InterPro" id="IPR045584">
    <property type="entry name" value="Pilin-like"/>
</dbReference>
<keyword evidence="3" id="KW-1003">Cell membrane</keyword>
<protein>
    <recommendedName>
        <fullName evidence="2">Type II secretion system protein H</fullName>
    </recommendedName>
    <alternativeName>
        <fullName evidence="10">General secretion pathway protein H</fullName>
    </alternativeName>
</protein>
<dbReference type="InterPro" id="IPR022346">
    <property type="entry name" value="T2SS_GspH"/>
</dbReference>
<evidence type="ECO:0000313" key="13">
    <source>
        <dbReference type="Proteomes" id="UP000623419"/>
    </source>
</evidence>
<keyword evidence="13" id="KW-1185">Reference proteome</keyword>
<evidence type="ECO:0000256" key="10">
    <source>
        <dbReference type="ARBA" id="ARBA00030775"/>
    </source>
</evidence>
<comment type="similarity">
    <text evidence="9">Belongs to the GSP H family.</text>
</comment>